<evidence type="ECO:0000259" key="4">
    <source>
        <dbReference type="PROSITE" id="PS51898"/>
    </source>
</evidence>
<keyword evidence="6" id="KW-1185">Reference proteome</keyword>
<dbReference type="InterPro" id="IPR002104">
    <property type="entry name" value="Integrase_catalytic"/>
</dbReference>
<reference evidence="5 6" key="1">
    <citation type="submission" date="2024-09" db="EMBL/GenBank/DDBJ databases">
        <authorList>
            <person name="Sun Q."/>
            <person name="Mori K."/>
        </authorList>
    </citation>
    <scope>NUCLEOTIDE SEQUENCE [LARGE SCALE GENOMIC DNA]</scope>
    <source>
        <strain evidence="5 6">JCM 3028</strain>
    </source>
</reference>
<comment type="caution">
    <text evidence="5">The sequence shown here is derived from an EMBL/GenBank/DDBJ whole genome shotgun (WGS) entry which is preliminary data.</text>
</comment>
<dbReference type="InterPro" id="IPR050090">
    <property type="entry name" value="Tyrosine_recombinase_XerCD"/>
</dbReference>
<evidence type="ECO:0000313" key="5">
    <source>
        <dbReference type="EMBL" id="MFB9681318.1"/>
    </source>
</evidence>
<feature type="domain" description="Tyr recombinase" evidence="4">
    <location>
        <begin position="254"/>
        <end position="451"/>
    </location>
</feature>
<protein>
    <submittedName>
        <fullName evidence="5">Tyrosine-type recombinase/integrase</fullName>
    </submittedName>
</protein>
<sequence>MANGQSVLKASYTKRCGCKDPKTGKPLNSNCPDLTKRKHGTHGWRTRIDTTTQPNRQLRRFGYDTKVAAQQAFDHVADLLKLARDDERMRQRIGDLIFESKHGQDFPDVETIRRKLRMGIDLAASEGTVGELLEDWYAGKRAKKESSRRSWRQHLDHYLLPQVGVIPRSLLRATHIDGLFDTIEEWNAEITTAKAEGRPPHLPGDLRQRHKVVGLRTQHHILQTLSSAYNWGVRRRLIEFNPCLGVELPPAERDPARVWSPEQVMQFLTASAHDPLGLLYRLALLRGLRRGEACGLRWSDLDLETGHAQIEQTILQLGDRIIIDTPKTRAGRRTVSFDTETRLLLAARYAEYRRARLAAPEGYEDHGLVFARDNGRPLSPERVTEGFKRLAREVGLPVIKLHEARHTAATLGLEAGLDIKVVSAQLGHTRTRITQDLYTHVRPAVLDDGAERVLTLVQGSSAEAKKA</sequence>
<evidence type="ECO:0000256" key="2">
    <source>
        <dbReference type="ARBA" id="ARBA00023125"/>
    </source>
</evidence>
<dbReference type="InterPro" id="IPR011010">
    <property type="entry name" value="DNA_brk_join_enz"/>
</dbReference>
<dbReference type="SUPFAM" id="SSF56349">
    <property type="entry name" value="DNA breaking-rejoining enzymes"/>
    <property type="match status" value="1"/>
</dbReference>
<proteinExistence type="inferred from homology"/>
<keyword evidence="3" id="KW-0233">DNA recombination</keyword>
<evidence type="ECO:0000256" key="3">
    <source>
        <dbReference type="ARBA" id="ARBA00023172"/>
    </source>
</evidence>
<gene>
    <name evidence="5" type="ORF">ACFFRH_38060</name>
</gene>
<comment type="similarity">
    <text evidence="1">Belongs to the 'phage' integrase family.</text>
</comment>
<evidence type="ECO:0000256" key="1">
    <source>
        <dbReference type="ARBA" id="ARBA00008857"/>
    </source>
</evidence>
<dbReference type="Gene3D" id="1.10.443.10">
    <property type="entry name" value="Intergrase catalytic core"/>
    <property type="match status" value="1"/>
</dbReference>
<dbReference type="InterPro" id="IPR013762">
    <property type="entry name" value="Integrase-like_cat_sf"/>
</dbReference>
<dbReference type="EMBL" id="JBHMBS010000031">
    <property type="protein sequence ID" value="MFB9681318.1"/>
    <property type="molecule type" value="Genomic_DNA"/>
</dbReference>
<dbReference type="PANTHER" id="PTHR30349:SF64">
    <property type="entry name" value="PROPHAGE INTEGRASE INTD-RELATED"/>
    <property type="match status" value="1"/>
</dbReference>
<dbReference type="PANTHER" id="PTHR30349">
    <property type="entry name" value="PHAGE INTEGRASE-RELATED"/>
    <property type="match status" value="1"/>
</dbReference>
<keyword evidence="2" id="KW-0238">DNA-binding</keyword>
<dbReference type="Pfam" id="PF00589">
    <property type="entry name" value="Phage_integrase"/>
    <property type="match status" value="1"/>
</dbReference>
<dbReference type="CDD" id="cd01189">
    <property type="entry name" value="INT_ICEBs1_C_like"/>
    <property type="match status" value="1"/>
</dbReference>
<dbReference type="InterPro" id="IPR010998">
    <property type="entry name" value="Integrase_recombinase_N"/>
</dbReference>
<dbReference type="PROSITE" id="PS51898">
    <property type="entry name" value="TYR_RECOMBINASE"/>
    <property type="match status" value="1"/>
</dbReference>
<dbReference type="RefSeq" id="WP_344747764.1">
    <property type="nucleotide sequence ID" value="NZ_BAAAWW010000136.1"/>
</dbReference>
<accession>A0ABV5TUQ9</accession>
<evidence type="ECO:0000313" key="6">
    <source>
        <dbReference type="Proteomes" id="UP001589610"/>
    </source>
</evidence>
<name>A0ABV5TUQ9_9ACTN</name>
<dbReference type="Gene3D" id="1.10.150.130">
    <property type="match status" value="1"/>
</dbReference>
<dbReference type="Proteomes" id="UP001589610">
    <property type="component" value="Unassembled WGS sequence"/>
</dbReference>
<organism evidence="5 6">
    <name type="scientific">Streptosporangium vulgare</name>
    <dbReference type="NCBI Taxonomy" id="46190"/>
    <lineage>
        <taxon>Bacteria</taxon>
        <taxon>Bacillati</taxon>
        <taxon>Actinomycetota</taxon>
        <taxon>Actinomycetes</taxon>
        <taxon>Streptosporangiales</taxon>
        <taxon>Streptosporangiaceae</taxon>
        <taxon>Streptosporangium</taxon>
    </lineage>
</organism>